<reference evidence="2 3" key="1">
    <citation type="submission" date="2016-10" db="EMBL/GenBank/DDBJ databases">
        <authorList>
            <person name="de Groot N.N."/>
        </authorList>
    </citation>
    <scope>NUCLEOTIDE SEQUENCE [LARGE SCALE GENOMIC DNA]</scope>
    <source>
        <strain evidence="2 3">DSM 6059</strain>
    </source>
</reference>
<proteinExistence type="predicted"/>
<dbReference type="AlphaFoldDB" id="A0A1I1P6Y3"/>
<dbReference type="EMBL" id="FOLO01000030">
    <property type="protein sequence ID" value="SFD05694.1"/>
    <property type="molecule type" value="Genomic_DNA"/>
</dbReference>
<evidence type="ECO:0000259" key="1">
    <source>
        <dbReference type="Pfam" id="PF07238"/>
    </source>
</evidence>
<accession>A0A1I1P6Y3</accession>
<gene>
    <name evidence="2" type="ORF">SAMN02745724_03329</name>
</gene>
<evidence type="ECO:0000313" key="2">
    <source>
        <dbReference type="EMBL" id="SFD05694.1"/>
    </source>
</evidence>
<feature type="domain" description="PilZ" evidence="1">
    <location>
        <begin position="10"/>
        <end position="96"/>
    </location>
</feature>
<keyword evidence="3" id="KW-1185">Reference proteome</keyword>
<dbReference type="STRING" id="1123010.SAMN02745724_03329"/>
<dbReference type="GO" id="GO:0035438">
    <property type="term" value="F:cyclic-di-GMP binding"/>
    <property type="evidence" value="ECO:0007669"/>
    <property type="project" value="InterPro"/>
</dbReference>
<sequence length="108" mass="12274">MQELLIDFEDLRELYKCYMPYLKNGGLFIRTNMQYEMGESLALRITLPDALEDDLVSGKVTWITGQGSQNSNPPGVGVSFIDDKAHVKDKIEKLVLDMLHSGDRTYTM</sequence>
<organism evidence="2 3">
    <name type="scientific">Pseudoalteromonas denitrificans DSM 6059</name>
    <dbReference type="NCBI Taxonomy" id="1123010"/>
    <lineage>
        <taxon>Bacteria</taxon>
        <taxon>Pseudomonadati</taxon>
        <taxon>Pseudomonadota</taxon>
        <taxon>Gammaproteobacteria</taxon>
        <taxon>Alteromonadales</taxon>
        <taxon>Pseudoalteromonadaceae</taxon>
        <taxon>Pseudoalteromonas</taxon>
    </lineage>
</organism>
<dbReference type="OrthoDB" id="5296245at2"/>
<dbReference type="Gene3D" id="2.40.10.220">
    <property type="entry name" value="predicted glycosyltransferase like domains"/>
    <property type="match status" value="1"/>
</dbReference>
<name>A0A1I1P6Y3_9GAMM</name>
<evidence type="ECO:0000313" key="3">
    <source>
        <dbReference type="Proteomes" id="UP000198862"/>
    </source>
</evidence>
<dbReference type="InterPro" id="IPR009875">
    <property type="entry name" value="PilZ_domain"/>
</dbReference>
<dbReference type="RefSeq" id="WP_091986817.1">
    <property type="nucleotide sequence ID" value="NZ_FOLO01000030.1"/>
</dbReference>
<dbReference type="Pfam" id="PF07238">
    <property type="entry name" value="PilZ"/>
    <property type="match status" value="1"/>
</dbReference>
<dbReference type="Proteomes" id="UP000198862">
    <property type="component" value="Unassembled WGS sequence"/>
</dbReference>
<protein>
    <submittedName>
        <fullName evidence="2">Type IV pilus assembly protein PilZ</fullName>
    </submittedName>
</protein>